<organism evidence="2 3">
    <name type="scientific">Marinifilum breve</name>
    <dbReference type="NCBI Taxonomy" id="2184082"/>
    <lineage>
        <taxon>Bacteria</taxon>
        <taxon>Pseudomonadati</taxon>
        <taxon>Bacteroidota</taxon>
        <taxon>Bacteroidia</taxon>
        <taxon>Marinilabiliales</taxon>
        <taxon>Marinifilaceae</taxon>
    </lineage>
</organism>
<comment type="caution">
    <text evidence="2">The sequence shown here is derived from an EMBL/GenBank/DDBJ whole genome shotgun (WGS) entry which is preliminary data.</text>
</comment>
<feature type="signal peptide" evidence="1">
    <location>
        <begin position="1"/>
        <end position="20"/>
    </location>
</feature>
<proteinExistence type="predicted"/>
<accession>A0A2V3ZVU6</accession>
<name>A0A2V3ZVU6_9BACT</name>
<keyword evidence="1" id="KW-0732">Signal</keyword>
<reference evidence="2 3" key="1">
    <citation type="submission" date="2018-05" db="EMBL/GenBank/DDBJ databases">
        <title>Marinifilum breve JC075T sp. nov., a marine bacterium isolated from Yongle Blue Hole in the South China Sea.</title>
        <authorList>
            <person name="Fu T."/>
        </authorList>
    </citation>
    <scope>NUCLEOTIDE SEQUENCE [LARGE SCALE GENOMIC DNA]</scope>
    <source>
        <strain evidence="2 3">JC075</strain>
    </source>
</reference>
<evidence type="ECO:0000256" key="1">
    <source>
        <dbReference type="SAM" id="SignalP"/>
    </source>
</evidence>
<evidence type="ECO:0000313" key="3">
    <source>
        <dbReference type="Proteomes" id="UP000248079"/>
    </source>
</evidence>
<keyword evidence="3" id="KW-1185">Reference proteome</keyword>
<protein>
    <recommendedName>
        <fullName evidence="4">DUF1579 domain-containing protein</fullName>
    </recommendedName>
</protein>
<feature type="chain" id="PRO_5015873993" description="DUF1579 domain-containing protein" evidence="1">
    <location>
        <begin position="21"/>
        <end position="172"/>
    </location>
</feature>
<evidence type="ECO:0000313" key="2">
    <source>
        <dbReference type="EMBL" id="PXX99197.1"/>
    </source>
</evidence>
<sequence>MKLKLLIIVCCFLFSIEGFAQENAPLEHFNQFTEGVWITEGEWSNGHKFKQEIDFEWGLNHKIVKVKTYGTIDPKTKKYGLRNEGIRAYNTQDSVIQFWEFDIYGGITKGECYFEGRNLHYEYDYHGEKLKESWIFVDQDSYKYQIGSVKDGKLDKVYMKSSYKRILKLNKQ</sequence>
<dbReference type="EMBL" id="QFLI01000006">
    <property type="protein sequence ID" value="PXX99197.1"/>
    <property type="molecule type" value="Genomic_DNA"/>
</dbReference>
<dbReference type="OrthoDB" id="9805336at2"/>
<dbReference type="RefSeq" id="WP_110361589.1">
    <property type="nucleotide sequence ID" value="NZ_QFLI01000006.1"/>
</dbReference>
<evidence type="ECO:0008006" key="4">
    <source>
        <dbReference type="Google" id="ProtNLM"/>
    </source>
</evidence>
<dbReference type="Proteomes" id="UP000248079">
    <property type="component" value="Unassembled WGS sequence"/>
</dbReference>
<gene>
    <name evidence="2" type="ORF">DF185_15080</name>
</gene>
<dbReference type="AlphaFoldDB" id="A0A2V3ZVU6"/>